<comment type="caution">
    <text evidence="3">The sequence shown here is derived from an EMBL/GenBank/DDBJ whole genome shotgun (WGS) entry which is preliminary data.</text>
</comment>
<feature type="region of interest" description="Disordered" evidence="2">
    <location>
        <begin position="395"/>
        <end position="416"/>
    </location>
</feature>
<accession>A0ABP1RHU6</accession>
<dbReference type="EMBL" id="CAXLJM020000075">
    <property type="protein sequence ID" value="CAL8128583.1"/>
    <property type="molecule type" value="Genomic_DNA"/>
</dbReference>
<dbReference type="Proteomes" id="UP001642540">
    <property type="component" value="Unassembled WGS sequence"/>
</dbReference>
<keyword evidence="1" id="KW-0175">Coiled coil</keyword>
<organism evidence="3 4">
    <name type="scientific">Orchesella dallaii</name>
    <dbReference type="NCBI Taxonomy" id="48710"/>
    <lineage>
        <taxon>Eukaryota</taxon>
        <taxon>Metazoa</taxon>
        <taxon>Ecdysozoa</taxon>
        <taxon>Arthropoda</taxon>
        <taxon>Hexapoda</taxon>
        <taxon>Collembola</taxon>
        <taxon>Entomobryomorpha</taxon>
        <taxon>Entomobryoidea</taxon>
        <taxon>Orchesellidae</taxon>
        <taxon>Orchesellinae</taxon>
        <taxon>Orchesella</taxon>
    </lineage>
</organism>
<feature type="compositionally biased region" description="Basic and acidic residues" evidence="2">
    <location>
        <begin position="395"/>
        <end position="406"/>
    </location>
</feature>
<reference evidence="3 4" key="1">
    <citation type="submission" date="2024-08" db="EMBL/GenBank/DDBJ databases">
        <authorList>
            <person name="Cucini C."/>
            <person name="Frati F."/>
        </authorList>
    </citation>
    <scope>NUCLEOTIDE SEQUENCE [LARGE SCALE GENOMIC DNA]</scope>
</reference>
<feature type="region of interest" description="Disordered" evidence="2">
    <location>
        <begin position="1"/>
        <end position="51"/>
    </location>
</feature>
<proteinExistence type="predicted"/>
<protein>
    <submittedName>
        <fullName evidence="3">Uncharacterized protein</fullName>
    </submittedName>
</protein>
<name>A0ABP1RHU6_9HEXA</name>
<evidence type="ECO:0000313" key="4">
    <source>
        <dbReference type="Proteomes" id="UP001642540"/>
    </source>
</evidence>
<feature type="compositionally biased region" description="Low complexity" evidence="2">
    <location>
        <begin position="42"/>
        <end position="51"/>
    </location>
</feature>
<evidence type="ECO:0000313" key="3">
    <source>
        <dbReference type="EMBL" id="CAL8128583.1"/>
    </source>
</evidence>
<gene>
    <name evidence="3" type="ORF">ODALV1_LOCUS22349</name>
</gene>
<evidence type="ECO:0000256" key="2">
    <source>
        <dbReference type="SAM" id="MobiDB-lite"/>
    </source>
</evidence>
<feature type="coiled-coil region" evidence="1">
    <location>
        <begin position="80"/>
        <end position="341"/>
    </location>
</feature>
<evidence type="ECO:0000256" key="1">
    <source>
        <dbReference type="SAM" id="Coils"/>
    </source>
</evidence>
<keyword evidence="4" id="KW-1185">Reference proteome</keyword>
<sequence length="416" mass="48907">MVKKKERNTKMDNNYRNSKRPYYNRGRRNRRGVNPTSRQYNTTTIWDSTPTPTTQFISQQIHAPIVIPDESQRTQTQRLVSDAITDRLRLKAEVETLNEKLQRRDNHIKTLKRELADCKNLKLSTTELEKSNEELKKNLELSRGKLNDAKLQVKTLQEQASGKQNQEEINKLKQKSEQQVTAFRKIEGEKKMQENQIKELQQLLNSEREKNTDFANKQAEKQNQDVERMKKDLEQLQVQNQTVKNLYEVAQSNFEKEREQRISEQDKSKKLVKQITELKASLEREHGQVNNFEKQLSLKTPQDKDEMEKLKTQNRKLTQTLNSLMEAAETLEKEGEKRETKLKEEVDFYKKKWEPTMADVEEMDCSFDLLENKRAQVQEAMISIQGNIRQLLHGKEKRAADAKESMEALQGESLKD</sequence>